<comment type="caution">
    <text evidence="11">The sequence shown here is derived from an EMBL/GenBank/DDBJ whole genome shotgun (WGS) entry which is preliminary data.</text>
</comment>
<evidence type="ECO:0000313" key="12">
    <source>
        <dbReference type="Proteomes" id="UP000023152"/>
    </source>
</evidence>
<evidence type="ECO:0000256" key="10">
    <source>
        <dbReference type="RuleBase" id="RU363110"/>
    </source>
</evidence>
<comment type="subcellular location">
    <subcellularLocation>
        <location evidence="1 10">Endoplasmic reticulum membrane</location>
        <topology evidence="1 10">Multi-pass membrane protein</topology>
    </subcellularLocation>
</comment>
<keyword evidence="4 10" id="KW-0328">Glycosyltransferase</keyword>
<comment type="similarity">
    <text evidence="3 10">Belongs to the ALG6/ALG8 glucosyltransferase family.</text>
</comment>
<sequence length="216" mass="25383">MSSPKSDAVPTENVQPKKSLTFIVPPDWCIFICISLVKLLLVQTYHSTDFEVHRNWLAITHSFPLEQWYTENTSKWTLDYPPFFAWFEKLLAGIARVIDEKMLIVSNLNYESFECILFQRFSVILSDLVLFLSIKKYCDTWPKERTFGRFMFESWSDRKYWAVQIITFGNAGLLLVDHIHFQYNGILLGIHLFAVTGSKKNKGTRELEHFKNKKKN</sequence>
<evidence type="ECO:0000256" key="4">
    <source>
        <dbReference type="ARBA" id="ARBA00022676"/>
    </source>
</evidence>
<organism evidence="11 12">
    <name type="scientific">Reticulomyxa filosa</name>
    <dbReference type="NCBI Taxonomy" id="46433"/>
    <lineage>
        <taxon>Eukaryota</taxon>
        <taxon>Sar</taxon>
        <taxon>Rhizaria</taxon>
        <taxon>Retaria</taxon>
        <taxon>Foraminifera</taxon>
        <taxon>Monothalamids</taxon>
        <taxon>Reticulomyxidae</taxon>
        <taxon>Reticulomyxa</taxon>
    </lineage>
</organism>
<feature type="transmembrane region" description="Helical" evidence="10">
    <location>
        <begin position="20"/>
        <end position="41"/>
    </location>
</feature>
<keyword evidence="9 10" id="KW-0472">Membrane</keyword>
<name>X6NH94_RETFI</name>
<evidence type="ECO:0000313" key="11">
    <source>
        <dbReference type="EMBL" id="ETO25346.1"/>
    </source>
</evidence>
<dbReference type="GO" id="GO:0042283">
    <property type="term" value="F:dolichyl pyrophosphate Glc1Man9GlcNAc2 alpha-1,3-glucosyltransferase activity"/>
    <property type="evidence" value="ECO:0007669"/>
    <property type="project" value="TreeGrafter"/>
</dbReference>
<reference evidence="11 12" key="1">
    <citation type="journal article" date="2013" name="Curr. Biol.">
        <title>The Genome of the Foraminiferan Reticulomyxa filosa.</title>
        <authorList>
            <person name="Glockner G."/>
            <person name="Hulsmann N."/>
            <person name="Schleicher M."/>
            <person name="Noegel A.A."/>
            <person name="Eichinger L."/>
            <person name="Gallinger C."/>
            <person name="Pawlowski J."/>
            <person name="Sierra R."/>
            <person name="Euteneuer U."/>
            <person name="Pillet L."/>
            <person name="Moustafa A."/>
            <person name="Platzer M."/>
            <person name="Groth M."/>
            <person name="Szafranski K."/>
            <person name="Schliwa M."/>
        </authorList>
    </citation>
    <scope>NUCLEOTIDE SEQUENCE [LARGE SCALE GENOMIC DNA]</scope>
</reference>
<evidence type="ECO:0000256" key="7">
    <source>
        <dbReference type="ARBA" id="ARBA00022824"/>
    </source>
</evidence>
<evidence type="ECO:0000256" key="3">
    <source>
        <dbReference type="ARBA" id="ARBA00008715"/>
    </source>
</evidence>
<keyword evidence="7 10" id="KW-0256">Endoplasmic reticulum</keyword>
<dbReference type="UniPathway" id="UPA00378"/>
<keyword evidence="12" id="KW-1185">Reference proteome</keyword>
<dbReference type="OMA" id="ANTWALY"/>
<evidence type="ECO:0000256" key="6">
    <source>
        <dbReference type="ARBA" id="ARBA00022692"/>
    </source>
</evidence>
<evidence type="ECO:0000256" key="8">
    <source>
        <dbReference type="ARBA" id="ARBA00022989"/>
    </source>
</evidence>
<evidence type="ECO:0000256" key="2">
    <source>
        <dbReference type="ARBA" id="ARBA00004922"/>
    </source>
</evidence>
<dbReference type="PANTHER" id="PTHR12413:SF2">
    <property type="entry name" value="DOLICHYL PYROPHOSPHATE GLC1MAN9GLCNAC2 ALPHA-1,3-GLUCOSYLTRANSFERASE-RELATED"/>
    <property type="match status" value="1"/>
</dbReference>
<proteinExistence type="inferred from homology"/>
<dbReference type="OrthoDB" id="1689333at2759"/>
<dbReference type="Proteomes" id="UP000023152">
    <property type="component" value="Unassembled WGS sequence"/>
</dbReference>
<evidence type="ECO:0000256" key="5">
    <source>
        <dbReference type="ARBA" id="ARBA00022679"/>
    </source>
</evidence>
<evidence type="ECO:0000256" key="9">
    <source>
        <dbReference type="ARBA" id="ARBA00023136"/>
    </source>
</evidence>
<accession>X6NH94</accession>
<dbReference type="AlphaFoldDB" id="X6NH94"/>
<dbReference type="InterPro" id="IPR004856">
    <property type="entry name" value="Glyco_trans_ALG6/ALG8"/>
</dbReference>
<protein>
    <recommendedName>
        <fullName evidence="10">Alpha-1,3-glucosyltransferase</fullName>
        <ecNumber evidence="10">2.4.1.-</ecNumber>
    </recommendedName>
</protein>
<comment type="pathway">
    <text evidence="2 10">Protein modification; protein glycosylation.</text>
</comment>
<comment type="caution">
    <text evidence="10">Lacks conserved residue(s) required for the propagation of feature annotation.</text>
</comment>
<keyword evidence="5 10" id="KW-0808">Transferase</keyword>
<gene>
    <name evidence="11" type="ORF">RFI_11792</name>
</gene>
<dbReference type="GO" id="GO:0006487">
    <property type="term" value="P:protein N-linked glycosylation"/>
    <property type="evidence" value="ECO:0007669"/>
    <property type="project" value="TreeGrafter"/>
</dbReference>
<dbReference type="EC" id="2.4.1.-" evidence="10"/>
<dbReference type="GO" id="GO:0005789">
    <property type="term" value="C:endoplasmic reticulum membrane"/>
    <property type="evidence" value="ECO:0007669"/>
    <property type="project" value="UniProtKB-SubCell"/>
</dbReference>
<dbReference type="EMBL" id="ASPP01008606">
    <property type="protein sequence ID" value="ETO25346.1"/>
    <property type="molecule type" value="Genomic_DNA"/>
</dbReference>
<keyword evidence="8 10" id="KW-1133">Transmembrane helix</keyword>
<dbReference type="Pfam" id="PF03155">
    <property type="entry name" value="Alg6_Alg8"/>
    <property type="match status" value="1"/>
</dbReference>
<dbReference type="PANTHER" id="PTHR12413">
    <property type="entry name" value="DOLICHYL GLYCOSYLTRANSFERASE"/>
    <property type="match status" value="1"/>
</dbReference>
<keyword evidence="6 10" id="KW-0812">Transmembrane</keyword>
<evidence type="ECO:0000256" key="1">
    <source>
        <dbReference type="ARBA" id="ARBA00004477"/>
    </source>
</evidence>